<dbReference type="Proteomes" id="UP000585050">
    <property type="component" value="Unassembled WGS sequence"/>
</dbReference>
<comment type="caution">
    <text evidence="1">The sequence shown here is derived from an EMBL/GenBank/DDBJ whole genome shotgun (WGS) entry which is preliminary data.</text>
</comment>
<proteinExistence type="predicted"/>
<gene>
    <name evidence="1" type="ORF">HGP29_03255</name>
</gene>
<dbReference type="EMBL" id="JABAIL010000001">
    <property type="protein sequence ID" value="NLR90204.1"/>
    <property type="molecule type" value="Genomic_DNA"/>
</dbReference>
<keyword evidence="2" id="KW-1185">Reference proteome</keyword>
<protein>
    <submittedName>
        <fullName evidence="1">Uncharacterized protein</fullName>
    </submittedName>
</protein>
<dbReference type="AlphaFoldDB" id="A0A7X8SHA1"/>
<reference evidence="1 2" key="1">
    <citation type="submission" date="2020-04" db="EMBL/GenBank/DDBJ databases">
        <title>Flammeovirga sp. SR4, a novel species isolated from seawater.</title>
        <authorList>
            <person name="Wang X."/>
        </authorList>
    </citation>
    <scope>NUCLEOTIDE SEQUENCE [LARGE SCALE GENOMIC DNA]</scope>
    <source>
        <strain evidence="1 2">SR4</strain>
    </source>
</reference>
<name>A0A7X8SHA1_9BACT</name>
<sequence>MHFKNNYFQSKKKVDYFKAAYSKIQQIEKEEFNKTYHSILKQIKLCGCE</sequence>
<evidence type="ECO:0000313" key="1">
    <source>
        <dbReference type="EMBL" id="NLR90204.1"/>
    </source>
</evidence>
<evidence type="ECO:0000313" key="2">
    <source>
        <dbReference type="Proteomes" id="UP000585050"/>
    </source>
</evidence>
<accession>A0A7X8SHA1</accession>
<organism evidence="1 2">
    <name type="scientific">Flammeovirga agarivorans</name>
    <dbReference type="NCBI Taxonomy" id="2726742"/>
    <lineage>
        <taxon>Bacteria</taxon>
        <taxon>Pseudomonadati</taxon>
        <taxon>Bacteroidota</taxon>
        <taxon>Cytophagia</taxon>
        <taxon>Cytophagales</taxon>
        <taxon>Flammeovirgaceae</taxon>
        <taxon>Flammeovirga</taxon>
    </lineage>
</organism>